<feature type="compositionally biased region" description="Acidic residues" evidence="1">
    <location>
        <begin position="235"/>
        <end position="247"/>
    </location>
</feature>
<protein>
    <recommendedName>
        <fullName evidence="2">Putative plant transposon protein domain-containing protein</fullName>
    </recommendedName>
</protein>
<organism evidence="3 4">
    <name type="scientific">Stylosanthes scabra</name>
    <dbReference type="NCBI Taxonomy" id="79078"/>
    <lineage>
        <taxon>Eukaryota</taxon>
        <taxon>Viridiplantae</taxon>
        <taxon>Streptophyta</taxon>
        <taxon>Embryophyta</taxon>
        <taxon>Tracheophyta</taxon>
        <taxon>Spermatophyta</taxon>
        <taxon>Magnoliopsida</taxon>
        <taxon>eudicotyledons</taxon>
        <taxon>Gunneridae</taxon>
        <taxon>Pentapetalae</taxon>
        <taxon>rosids</taxon>
        <taxon>fabids</taxon>
        <taxon>Fabales</taxon>
        <taxon>Fabaceae</taxon>
        <taxon>Papilionoideae</taxon>
        <taxon>50 kb inversion clade</taxon>
        <taxon>dalbergioids sensu lato</taxon>
        <taxon>Dalbergieae</taxon>
        <taxon>Pterocarpus clade</taxon>
        <taxon>Stylosanthes</taxon>
    </lineage>
</organism>
<evidence type="ECO:0000256" key="1">
    <source>
        <dbReference type="SAM" id="MobiDB-lite"/>
    </source>
</evidence>
<dbReference type="EMBL" id="JASCZI010000757">
    <property type="protein sequence ID" value="MED6113270.1"/>
    <property type="molecule type" value="Genomic_DNA"/>
</dbReference>
<sequence>MASSSASFDAHRFKSAFHQNLFEEYVAKKAVTSEIGFDLEEDQHPDIAEQIANKGWRRLTNPRTRISKLLIQEFYANAGRTDEEMENAVAHPYKSYVRGVEIDFSTENIRQVLRLKDHTPGAETDFETRQTRDQKLDEVLQELCVPGSTWKLSTSQPDVRVEELIADNIAIIALGVQGKGKLAFPSTIYRLCKLAEISSREFRGTELISVDKPITAKLMARTRGKNINYQQNQPMEEEDQPEPMQQDENEHEHEHGHEQAYMHDEAPDTGFQNSYGEQKQQGFQQINEELSNMRI</sequence>
<proteinExistence type="predicted"/>
<name>A0ABU6QNP3_9FABA</name>
<accession>A0ABU6QNP3</accession>
<feature type="region of interest" description="Disordered" evidence="1">
    <location>
        <begin position="228"/>
        <end position="295"/>
    </location>
</feature>
<comment type="caution">
    <text evidence="3">The sequence shown here is derived from an EMBL/GenBank/DDBJ whole genome shotgun (WGS) entry which is preliminary data.</text>
</comment>
<feature type="compositionally biased region" description="Polar residues" evidence="1">
    <location>
        <begin position="270"/>
        <end position="295"/>
    </location>
</feature>
<evidence type="ECO:0000313" key="4">
    <source>
        <dbReference type="Proteomes" id="UP001341840"/>
    </source>
</evidence>
<dbReference type="Pfam" id="PF20167">
    <property type="entry name" value="Transposase_32"/>
    <property type="match status" value="1"/>
</dbReference>
<gene>
    <name evidence="3" type="ORF">PIB30_069257</name>
</gene>
<feature type="domain" description="Putative plant transposon protein" evidence="2">
    <location>
        <begin position="54"/>
        <end position="151"/>
    </location>
</feature>
<evidence type="ECO:0000259" key="2">
    <source>
        <dbReference type="Pfam" id="PF20167"/>
    </source>
</evidence>
<dbReference type="InterPro" id="IPR046796">
    <property type="entry name" value="Transposase_32_dom"/>
</dbReference>
<reference evidence="3 4" key="1">
    <citation type="journal article" date="2023" name="Plants (Basel)">
        <title>Bridging the Gap: Combining Genomics and Transcriptomics Approaches to Understand Stylosanthes scabra, an Orphan Legume from the Brazilian Caatinga.</title>
        <authorList>
            <person name="Ferreira-Neto J.R.C."/>
            <person name="da Silva M.D."/>
            <person name="Binneck E."/>
            <person name="de Melo N.F."/>
            <person name="da Silva R.H."/>
            <person name="de Melo A.L.T.M."/>
            <person name="Pandolfi V."/>
            <person name="Bustamante F.O."/>
            <person name="Brasileiro-Vidal A.C."/>
            <person name="Benko-Iseppon A.M."/>
        </authorList>
    </citation>
    <scope>NUCLEOTIDE SEQUENCE [LARGE SCALE GENOMIC DNA]</scope>
    <source>
        <tissue evidence="3">Leaves</tissue>
    </source>
</reference>
<evidence type="ECO:0000313" key="3">
    <source>
        <dbReference type="EMBL" id="MED6113270.1"/>
    </source>
</evidence>
<feature type="compositionally biased region" description="Basic and acidic residues" evidence="1">
    <location>
        <begin position="248"/>
        <end position="266"/>
    </location>
</feature>
<dbReference type="Proteomes" id="UP001341840">
    <property type="component" value="Unassembled WGS sequence"/>
</dbReference>
<keyword evidence="4" id="KW-1185">Reference proteome</keyword>